<dbReference type="KEGG" id="ams:AMIS_15690"/>
<proteinExistence type="predicted"/>
<evidence type="ECO:0000313" key="2">
    <source>
        <dbReference type="EMBL" id="BAL86789.1"/>
    </source>
</evidence>
<dbReference type="Proteomes" id="UP000007882">
    <property type="component" value="Chromosome"/>
</dbReference>
<dbReference type="EMBL" id="AP012319">
    <property type="protein sequence ID" value="BAL86789.1"/>
    <property type="molecule type" value="Genomic_DNA"/>
</dbReference>
<dbReference type="SUPFAM" id="SSF51905">
    <property type="entry name" value="FAD/NAD(P)-binding domain"/>
    <property type="match status" value="1"/>
</dbReference>
<dbReference type="Pfam" id="PF13450">
    <property type="entry name" value="NAD_binding_8"/>
    <property type="match status" value="1"/>
</dbReference>
<protein>
    <recommendedName>
        <fullName evidence="4">FAD-binding domain-containing protein</fullName>
    </recommendedName>
</protein>
<dbReference type="Gene3D" id="3.50.50.60">
    <property type="entry name" value="FAD/NAD(P)-binding domain"/>
    <property type="match status" value="1"/>
</dbReference>
<reference evidence="2 3" key="1">
    <citation type="submission" date="2012-02" db="EMBL/GenBank/DDBJ databases">
        <title>Complete genome sequence of Actinoplanes missouriensis 431 (= NBRC 102363).</title>
        <authorList>
            <person name="Ohnishi Y."/>
            <person name="Ishikawa J."/>
            <person name="Sekine M."/>
            <person name="Hosoyama A."/>
            <person name="Harada T."/>
            <person name="Narita H."/>
            <person name="Hata T."/>
            <person name="Konno Y."/>
            <person name="Tutikane K."/>
            <person name="Fujita N."/>
            <person name="Horinouchi S."/>
            <person name="Hayakawa M."/>
        </authorList>
    </citation>
    <scope>NUCLEOTIDE SEQUENCE [LARGE SCALE GENOMIC DNA]</scope>
    <source>
        <strain evidence="3">ATCC 14538 / DSM 43046 / CBS 188.64 / JCM 3121 / NBRC 102363 / NCIMB 12654 / NRRL B-3342 / UNCC 431</strain>
    </source>
</reference>
<dbReference type="PATRIC" id="fig|512565.3.peg.1578"/>
<dbReference type="Gene3D" id="3.30.9.10">
    <property type="entry name" value="D-Amino Acid Oxidase, subunit A, domain 2"/>
    <property type="match status" value="1"/>
</dbReference>
<evidence type="ECO:0000256" key="1">
    <source>
        <dbReference type="SAM" id="MobiDB-lite"/>
    </source>
</evidence>
<evidence type="ECO:0008006" key="4">
    <source>
        <dbReference type="Google" id="ProtNLM"/>
    </source>
</evidence>
<dbReference type="AlphaFoldDB" id="I0H1A2"/>
<dbReference type="STRING" id="512565.AMIS_15690"/>
<dbReference type="InterPro" id="IPR036188">
    <property type="entry name" value="FAD/NAD-bd_sf"/>
</dbReference>
<evidence type="ECO:0000313" key="3">
    <source>
        <dbReference type="Proteomes" id="UP000007882"/>
    </source>
</evidence>
<name>I0H1A2_ACTM4</name>
<feature type="compositionally biased region" description="Basic and acidic residues" evidence="1">
    <location>
        <begin position="49"/>
        <end position="73"/>
    </location>
</feature>
<sequence length="73" mass="7731">MRTAVVVGAAMSGLAAAGALSRTGWRVVVLERAERVAAPRAAVVLRPNGQRDPDRLRGDDRGGRPDRRPAAET</sequence>
<keyword evidence="3" id="KW-1185">Reference proteome</keyword>
<organism evidence="2 3">
    <name type="scientific">Actinoplanes missouriensis (strain ATCC 14538 / DSM 43046 / CBS 188.64 / JCM 3121 / NBRC 102363 / NCIMB 12654 / NRRL B-3342 / UNCC 431)</name>
    <dbReference type="NCBI Taxonomy" id="512565"/>
    <lineage>
        <taxon>Bacteria</taxon>
        <taxon>Bacillati</taxon>
        <taxon>Actinomycetota</taxon>
        <taxon>Actinomycetes</taxon>
        <taxon>Micromonosporales</taxon>
        <taxon>Micromonosporaceae</taxon>
        <taxon>Actinoplanes</taxon>
    </lineage>
</organism>
<gene>
    <name evidence="2" type="ordered locus">AMIS_15690</name>
</gene>
<feature type="region of interest" description="Disordered" evidence="1">
    <location>
        <begin position="44"/>
        <end position="73"/>
    </location>
</feature>
<dbReference type="HOGENOM" id="CLU_2696211_0_0_11"/>
<dbReference type="RefSeq" id="WP_014441686.1">
    <property type="nucleotide sequence ID" value="NC_017093.1"/>
</dbReference>
<accession>I0H1A2</accession>